<evidence type="ECO:0000256" key="1">
    <source>
        <dbReference type="PROSITE-ProRule" id="PRU00409"/>
    </source>
</evidence>
<reference evidence="4 5" key="1">
    <citation type="submission" date="2016-06" db="EMBL/GenBank/DDBJ databases">
        <authorList>
            <person name="Kjaerup R.B."/>
            <person name="Dalgaard T.S."/>
            <person name="Juul-Madsen H.R."/>
        </authorList>
    </citation>
    <scope>NUCLEOTIDE SEQUENCE [LARGE SCALE GENOMIC DNA]</scope>
    <source>
        <strain evidence="4 5">DSM 45577</strain>
    </source>
</reference>
<dbReference type="GO" id="GO:0005524">
    <property type="term" value="F:ATP binding"/>
    <property type="evidence" value="ECO:0007669"/>
    <property type="project" value="UniProtKB-UniRule"/>
</dbReference>
<dbReference type="EMBL" id="FMIA01000002">
    <property type="protein sequence ID" value="SCL52644.1"/>
    <property type="molecule type" value="Genomic_DNA"/>
</dbReference>
<evidence type="ECO:0000313" key="4">
    <source>
        <dbReference type="EMBL" id="SCL52644.1"/>
    </source>
</evidence>
<dbReference type="InterPro" id="IPR011761">
    <property type="entry name" value="ATP-grasp"/>
</dbReference>
<dbReference type="STRING" id="683228.GA0070617_2139"/>
<dbReference type="AlphaFoldDB" id="A0A1C6UFA5"/>
<protein>
    <submittedName>
        <fullName evidence="4">ATP-grasp domain-containing protein</fullName>
    </submittedName>
</protein>
<dbReference type="RefSeq" id="WP_091435944.1">
    <property type="nucleotide sequence ID" value="NZ_BMMJ01000004.1"/>
</dbReference>
<feature type="region of interest" description="Disordered" evidence="2">
    <location>
        <begin position="402"/>
        <end position="436"/>
    </location>
</feature>
<dbReference type="Gene3D" id="3.30.470.20">
    <property type="entry name" value="ATP-grasp fold, B domain"/>
    <property type="match status" value="1"/>
</dbReference>
<dbReference type="Proteomes" id="UP000198937">
    <property type="component" value="Unassembled WGS sequence"/>
</dbReference>
<keyword evidence="5" id="KW-1185">Reference proteome</keyword>
<evidence type="ECO:0000259" key="3">
    <source>
        <dbReference type="PROSITE" id="PS50975"/>
    </source>
</evidence>
<gene>
    <name evidence="4" type="ORF">GA0070617_2139</name>
</gene>
<dbReference type="OrthoDB" id="20966at2"/>
<accession>A0A1C6UFA5</accession>
<feature type="domain" description="ATP-grasp" evidence="3">
    <location>
        <begin position="166"/>
        <end position="380"/>
    </location>
</feature>
<evidence type="ECO:0000256" key="2">
    <source>
        <dbReference type="SAM" id="MobiDB-lite"/>
    </source>
</evidence>
<proteinExistence type="predicted"/>
<dbReference type="Pfam" id="PF18604">
    <property type="entry name" value="PreAtp-grasp"/>
    <property type="match status" value="1"/>
</dbReference>
<evidence type="ECO:0000313" key="5">
    <source>
        <dbReference type="Proteomes" id="UP000198937"/>
    </source>
</evidence>
<name>A0A1C6UFA5_9ACTN</name>
<dbReference type="PROSITE" id="PS50975">
    <property type="entry name" value="ATP_GRASP"/>
    <property type="match status" value="1"/>
</dbReference>
<dbReference type="InterPro" id="IPR040754">
    <property type="entry name" value="PreAtp-grasp"/>
</dbReference>
<dbReference type="SUPFAM" id="SSF56059">
    <property type="entry name" value="Glutathione synthetase ATP-binding domain-like"/>
    <property type="match status" value="1"/>
</dbReference>
<organism evidence="4 5">
    <name type="scientific">Micromonospora yangpuensis</name>
    <dbReference type="NCBI Taxonomy" id="683228"/>
    <lineage>
        <taxon>Bacteria</taxon>
        <taxon>Bacillati</taxon>
        <taxon>Actinomycetota</taxon>
        <taxon>Actinomycetes</taxon>
        <taxon>Micromonosporales</taxon>
        <taxon>Micromonosporaceae</taxon>
        <taxon>Micromonospora</taxon>
    </lineage>
</organism>
<keyword evidence="1" id="KW-0067">ATP-binding</keyword>
<dbReference type="GO" id="GO:0046872">
    <property type="term" value="F:metal ion binding"/>
    <property type="evidence" value="ECO:0007669"/>
    <property type="project" value="InterPro"/>
</dbReference>
<keyword evidence="1" id="KW-0547">Nucleotide-binding</keyword>
<sequence length="498" mass="51559">MSRYLHALKLALTGDGRTPLVFLCNFEVEEQWAAHHVGLPALTGRAPAPVVTRMDELGVLLAGPADTVLLHRPMDPEYRAYLEETGFELPTVRTPAQVAADRSTTEALLDSPADLRHLARLGQDGARLLPMGVSVAEQKLAEVAGLPLAVGDAAVFEAVNSKIYSRRIAAELGLRPVPGTCVESVGELAGALSAYRGDLPTDGGTGGALVVKDAYGVSGKGLVVLDSAAKADRLLTMVTRRARRTGDDRLAVVVERWLPRAADLNYQLTIGRTGGVSLDFVKRAHTRGGVHQGHTFPADLGPAHLAEVEQAAQAVGRRLFADGFTGVAGVDAIIDTDGVLYPVLEINARLNMSTYQGGVAERYATAGQVVLARHYPLRLAAPLPFAAVRAALGPLLGPAPAAATGPDAATAPGGAAAPGGATAASAPGGATASGGADVPSGRVVVTCFATVNAEADHVRPPFDGRLHLMLFAADAPRLADLDAAVTAALAPLNHQENR</sequence>